<dbReference type="Gene3D" id="3.40.50.12780">
    <property type="entry name" value="N-terminal domain of ligase-like"/>
    <property type="match status" value="1"/>
</dbReference>
<dbReference type="CDD" id="cd19531">
    <property type="entry name" value="LCL_NRPS-like"/>
    <property type="match status" value="1"/>
</dbReference>
<dbReference type="PANTHER" id="PTHR45527:SF1">
    <property type="entry name" value="FATTY ACID SYNTHASE"/>
    <property type="match status" value="1"/>
</dbReference>
<evidence type="ECO:0000259" key="4">
    <source>
        <dbReference type="Pfam" id="PF00501"/>
    </source>
</evidence>
<dbReference type="GO" id="GO:0044550">
    <property type="term" value="P:secondary metabolite biosynthetic process"/>
    <property type="evidence" value="ECO:0007669"/>
    <property type="project" value="TreeGrafter"/>
</dbReference>
<dbReference type="EMBL" id="CP029354">
    <property type="protein sequence ID" value="AWK88322.1"/>
    <property type="molecule type" value="Genomic_DNA"/>
</dbReference>
<accession>A0A2S2CUY4</accession>
<feature type="domain" description="Condensation" evidence="5">
    <location>
        <begin position="53"/>
        <end position="493"/>
    </location>
</feature>
<dbReference type="Pfam" id="PF00501">
    <property type="entry name" value="AMP-binding"/>
    <property type="match status" value="1"/>
</dbReference>
<dbReference type="SUPFAM" id="SSF56801">
    <property type="entry name" value="Acetyl-CoA synthetase-like"/>
    <property type="match status" value="1"/>
</dbReference>
<dbReference type="AlphaFoldDB" id="A0A2S2CUY4"/>
<dbReference type="GO" id="GO:0031177">
    <property type="term" value="F:phosphopantetheine binding"/>
    <property type="evidence" value="ECO:0007669"/>
    <property type="project" value="TreeGrafter"/>
</dbReference>
<proteinExistence type="predicted"/>
<dbReference type="Pfam" id="PF00668">
    <property type="entry name" value="Condensation"/>
    <property type="match status" value="1"/>
</dbReference>
<dbReference type="CDD" id="cd05930">
    <property type="entry name" value="A_NRPS"/>
    <property type="match status" value="1"/>
</dbReference>
<reference evidence="8" key="1">
    <citation type="submission" date="2018-05" db="EMBL/GenBank/DDBJ databases">
        <title>Azospirillum thermophila sp. nov., a novel isolated from hot spring.</title>
        <authorList>
            <person name="Zhao Z."/>
        </authorList>
    </citation>
    <scope>NUCLEOTIDE SEQUENCE [LARGE SCALE GENOMIC DNA]</scope>
    <source>
        <strain evidence="8">CFH 70021</strain>
    </source>
</reference>
<organism evidence="7 8">
    <name type="scientific">Azospirillum thermophilum</name>
    <dbReference type="NCBI Taxonomy" id="2202148"/>
    <lineage>
        <taxon>Bacteria</taxon>
        <taxon>Pseudomonadati</taxon>
        <taxon>Pseudomonadota</taxon>
        <taxon>Alphaproteobacteria</taxon>
        <taxon>Rhodospirillales</taxon>
        <taxon>Azospirillaceae</taxon>
        <taxon>Azospirillum</taxon>
    </lineage>
</organism>
<dbReference type="InterPro" id="IPR020845">
    <property type="entry name" value="AMP-binding_CS"/>
</dbReference>
<dbReference type="PROSITE" id="PS00455">
    <property type="entry name" value="AMP_BINDING"/>
    <property type="match status" value="1"/>
</dbReference>
<evidence type="ECO:0000313" key="7">
    <source>
        <dbReference type="EMBL" id="AWK88322.1"/>
    </source>
</evidence>
<dbReference type="InterPro" id="IPR025110">
    <property type="entry name" value="AMP-bd_C"/>
</dbReference>
<dbReference type="SUPFAM" id="SSF52777">
    <property type="entry name" value="CoA-dependent acyltransferases"/>
    <property type="match status" value="2"/>
</dbReference>
<dbReference type="FunFam" id="3.30.559.10:FF:000012">
    <property type="entry name" value="Non-ribosomal peptide synthetase"/>
    <property type="match status" value="1"/>
</dbReference>
<dbReference type="KEGG" id="azz:DEW08_19725"/>
<dbReference type="NCBIfam" id="TIGR01733">
    <property type="entry name" value="AA-adenyl-dom"/>
    <property type="match status" value="1"/>
</dbReference>
<feature type="compositionally biased region" description="Low complexity" evidence="3">
    <location>
        <begin position="641"/>
        <end position="652"/>
    </location>
</feature>
<dbReference type="Gene3D" id="3.30.559.10">
    <property type="entry name" value="Chloramphenicol acetyltransferase-like domain"/>
    <property type="match status" value="1"/>
</dbReference>
<dbReference type="InterPro" id="IPR042099">
    <property type="entry name" value="ANL_N_sf"/>
</dbReference>
<keyword evidence="1" id="KW-0596">Phosphopantetheine</keyword>
<dbReference type="GO" id="GO:0005737">
    <property type="term" value="C:cytoplasm"/>
    <property type="evidence" value="ECO:0007669"/>
    <property type="project" value="TreeGrafter"/>
</dbReference>
<evidence type="ECO:0000313" key="8">
    <source>
        <dbReference type="Proteomes" id="UP000245629"/>
    </source>
</evidence>
<evidence type="ECO:0008006" key="9">
    <source>
        <dbReference type="Google" id="ProtNLM"/>
    </source>
</evidence>
<dbReference type="InterPro" id="IPR001242">
    <property type="entry name" value="Condensation_dom"/>
</dbReference>
<evidence type="ECO:0000259" key="6">
    <source>
        <dbReference type="Pfam" id="PF13193"/>
    </source>
</evidence>
<dbReference type="RefSeq" id="WP_109330480.1">
    <property type="nucleotide sequence ID" value="NZ_CP029354.1"/>
</dbReference>
<dbReference type="GO" id="GO:0043041">
    <property type="term" value="P:amino acid activation for nonribosomal peptide biosynthetic process"/>
    <property type="evidence" value="ECO:0007669"/>
    <property type="project" value="TreeGrafter"/>
</dbReference>
<dbReference type="InterPro" id="IPR000873">
    <property type="entry name" value="AMP-dep_synth/lig_dom"/>
</dbReference>
<dbReference type="FunFam" id="3.30.300.30:FF:000010">
    <property type="entry name" value="Enterobactin synthetase component F"/>
    <property type="match status" value="1"/>
</dbReference>
<dbReference type="Gene3D" id="3.30.300.30">
    <property type="match status" value="1"/>
</dbReference>
<dbReference type="PANTHER" id="PTHR45527">
    <property type="entry name" value="NONRIBOSOMAL PEPTIDE SYNTHETASE"/>
    <property type="match status" value="1"/>
</dbReference>
<feature type="region of interest" description="Disordered" evidence="3">
    <location>
        <begin position="636"/>
        <end position="667"/>
    </location>
</feature>
<dbReference type="Pfam" id="PF13193">
    <property type="entry name" value="AMP-binding_C"/>
    <property type="match status" value="1"/>
</dbReference>
<keyword evidence="2" id="KW-0597">Phosphoprotein</keyword>
<protein>
    <recommendedName>
        <fullName evidence="9">Non-ribosomal peptide synthetase</fullName>
    </recommendedName>
</protein>
<keyword evidence="8" id="KW-1185">Reference proteome</keyword>
<gene>
    <name evidence="7" type="ORF">DEW08_19725</name>
</gene>
<dbReference type="InterPro" id="IPR010071">
    <property type="entry name" value="AA_adenyl_dom"/>
</dbReference>
<dbReference type="InterPro" id="IPR023213">
    <property type="entry name" value="CAT-like_dom_sf"/>
</dbReference>
<sequence length="1043" mass="112980">MSDTLSRIKELSPAQRDLLLRRLAQADRPGRAAATLAPRDGSAAPAAAAGPAEAPLSFAQERQWFLDRLAPGDPAFIITGALRLTGSLSIPALHHSFDAVVRRHAALRATFQAPAGKPVQVIAPPAPLPIARVDLSHHAAEAREAACRDLYDEETRRGFDLARDRLLRVTLVRLAEEEHFLIFSMHHIVSDGWSIGVLLEEIARHYTAFATGREPGLPELPIQYPDFAGWQRERLRDGLLDRGLAYWRRQLADPPPVLELAPDRLLHGDGAAERDLSGAACERVIGRELKAALDEFSRREDCTLYVTLLTGFMTLLARLSGRDDILLGTPVSGRIRVETEALIGLFLNTLALRARLPADLPFREAMARVRSSFLDGLEHHEVPFERVVQELDPERSASSHPLFEIFFNFTPAPARVLELPDLRAAFEAPAPMRSEFSMTLYVTEWDGRLELKLQYQRARYSPERVALLLEQLEALLVQAAADPGRALSRFDLAVPAAALPDPAAPLDRPAQQPVAGLIAGWAERTPDAPALTQGGLTLSYAAMNDRIAAVARRLLAEGLAPGEAVAVRGPRCPGFIVAMAGVLRAGGVLLTLSLDLPEQRQRAMLEQAGARLLLEPDGPGGWPAEQPGLTRIPVGADGTVDAPSPAAATAPDAAPPPPEPAAGTADPAYLFFTSGSTGVPKGVRGTHGGLSHFLSWQRATFGVGPGDRCAQLTGLSFDVVLRDVFLPLTSGAELVLPREEEALASGRTPEWLEAQRITLIHTVPSVVESWLADPPAGVTLAALRRAFFAGEPLAAGLVERWRAAFPEAGEIVNLYGPTETTLAKFFHRVPAVPRAGVQPLGTPLPQTQALVLTPDRRLCGIGEPGEIAIRTPFRSLGYLNAPEETAKRFVPNPLTGDPDDLVYLTGDRGVLGADGLLEFLGRMDHQVKIRGVRVEPMEVAACLKDCPEVAACAVVAREDRPGDLRLVAYVVPRKETGRSAKRLREFLRPRLPAAMIPTAVVFLDRLPLTANQKLDRAKLPRPAPATAGARTARCRRATRWSCR</sequence>
<name>A0A2S2CUY4_9PROT</name>
<evidence type="ECO:0000256" key="3">
    <source>
        <dbReference type="SAM" id="MobiDB-lite"/>
    </source>
</evidence>
<evidence type="ECO:0000259" key="5">
    <source>
        <dbReference type="Pfam" id="PF00668"/>
    </source>
</evidence>
<evidence type="ECO:0000256" key="1">
    <source>
        <dbReference type="ARBA" id="ARBA00022450"/>
    </source>
</evidence>
<feature type="domain" description="AMP-binding enzyme C-terminal" evidence="6">
    <location>
        <begin position="938"/>
        <end position="1013"/>
    </location>
</feature>
<evidence type="ECO:0000256" key="2">
    <source>
        <dbReference type="ARBA" id="ARBA00022553"/>
    </source>
</evidence>
<dbReference type="Proteomes" id="UP000245629">
    <property type="component" value="Chromosome 3"/>
</dbReference>
<dbReference type="InterPro" id="IPR045851">
    <property type="entry name" value="AMP-bd_C_sf"/>
</dbReference>
<feature type="domain" description="AMP-dependent synthetase/ligase" evidence="4">
    <location>
        <begin position="521"/>
        <end position="879"/>
    </location>
</feature>
<dbReference type="GO" id="GO:0003824">
    <property type="term" value="F:catalytic activity"/>
    <property type="evidence" value="ECO:0007669"/>
    <property type="project" value="InterPro"/>
</dbReference>
<dbReference type="Gene3D" id="3.30.559.30">
    <property type="entry name" value="Nonribosomal peptide synthetase, condensation domain"/>
    <property type="match status" value="1"/>
</dbReference>